<evidence type="ECO:0000256" key="1">
    <source>
        <dbReference type="SAM" id="MobiDB-lite"/>
    </source>
</evidence>
<keyword evidence="5" id="KW-1185">Reference proteome</keyword>
<feature type="compositionally biased region" description="Polar residues" evidence="1">
    <location>
        <begin position="63"/>
        <end position="72"/>
    </location>
</feature>
<reference evidence="5" key="1">
    <citation type="journal article" date="2023" name="Commun. Biol.">
        <title>Genome analysis of Parmales, the sister group of diatoms, reveals the evolutionary specialization of diatoms from phago-mixotrophs to photoautotrophs.</title>
        <authorList>
            <person name="Ban H."/>
            <person name="Sato S."/>
            <person name="Yoshikawa S."/>
            <person name="Yamada K."/>
            <person name="Nakamura Y."/>
            <person name="Ichinomiya M."/>
            <person name="Sato N."/>
            <person name="Blanc-Mathieu R."/>
            <person name="Endo H."/>
            <person name="Kuwata A."/>
            <person name="Ogata H."/>
        </authorList>
    </citation>
    <scope>NUCLEOTIDE SEQUENCE [LARGE SCALE GENOMIC DNA]</scope>
    <source>
        <strain evidence="5">NIES 3701</strain>
    </source>
</reference>
<dbReference type="EMBL" id="BRXY01000061">
    <property type="protein sequence ID" value="GMH59805.1"/>
    <property type="molecule type" value="Genomic_DNA"/>
</dbReference>
<keyword evidence="3" id="KW-0732">Signal</keyword>
<gene>
    <name evidence="4" type="ORF">TrST_g1598</name>
</gene>
<feature type="signal peptide" evidence="3">
    <location>
        <begin position="1"/>
        <end position="21"/>
    </location>
</feature>
<keyword evidence="2" id="KW-0472">Membrane</keyword>
<feature type="transmembrane region" description="Helical" evidence="2">
    <location>
        <begin position="111"/>
        <end position="133"/>
    </location>
</feature>
<feature type="chain" id="PRO_5040969431" evidence="3">
    <location>
        <begin position="22"/>
        <end position="148"/>
    </location>
</feature>
<proteinExistence type="predicted"/>
<dbReference type="OrthoDB" id="45833at2759"/>
<evidence type="ECO:0000313" key="5">
    <source>
        <dbReference type="Proteomes" id="UP001165085"/>
    </source>
</evidence>
<sequence length="148" mass="16194">MRAVCLSSLFFFLFLLLPSSSFNFGSRSLKAFSPKNRYAISASIVRMCAEPESNSPTSSPTSLDTDAPNNVISEEKQRSLEEKMKSWEATPEEIKAATLGGMVPKSDGFNITLWILFVPIVGFGLLFAVFPFIMGSLDVTEFGPPPTV</sequence>
<evidence type="ECO:0000256" key="3">
    <source>
        <dbReference type="SAM" id="SignalP"/>
    </source>
</evidence>
<keyword evidence="2" id="KW-0812">Transmembrane</keyword>
<evidence type="ECO:0000256" key="2">
    <source>
        <dbReference type="SAM" id="Phobius"/>
    </source>
</evidence>
<protein>
    <submittedName>
        <fullName evidence="4">Uncharacterized protein</fullName>
    </submittedName>
</protein>
<dbReference type="AlphaFoldDB" id="A0A9W6ZZ64"/>
<feature type="compositionally biased region" description="Low complexity" evidence="1">
    <location>
        <begin position="50"/>
        <end position="62"/>
    </location>
</feature>
<comment type="caution">
    <text evidence="4">The sequence shown here is derived from an EMBL/GenBank/DDBJ whole genome shotgun (WGS) entry which is preliminary data.</text>
</comment>
<dbReference type="Proteomes" id="UP001165085">
    <property type="component" value="Unassembled WGS sequence"/>
</dbReference>
<organism evidence="4 5">
    <name type="scientific">Triparma strigata</name>
    <dbReference type="NCBI Taxonomy" id="1606541"/>
    <lineage>
        <taxon>Eukaryota</taxon>
        <taxon>Sar</taxon>
        <taxon>Stramenopiles</taxon>
        <taxon>Ochrophyta</taxon>
        <taxon>Bolidophyceae</taxon>
        <taxon>Parmales</taxon>
        <taxon>Triparmaceae</taxon>
        <taxon>Triparma</taxon>
    </lineage>
</organism>
<keyword evidence="2" id="KW-1133">Transmembrane helix</keyword>
<accession>A0A9W6ZZ64</accession>
<feature type="region of interest" description="Disordered" evidence="1">
    <location>
        <begin position="50"/>
        <end position="87"/>
    </location>
</feature>
<evidence type="ECO:0000313" key="4">
    <source>
        <dbReference type="EMBL" id="GMH59805.1"/>
    </source>
</evidence>
<feature type="compositionally biased region" description="Basic and acidic residues" evidence="1">
    <location>
        <begin position="73"/>
        <end position="86"/>
    </location>
</feature>
<name>A0A9W6ZZ64_9STRA</name>